<proteinExistence type="predicted"/>
<name>A0A9X3SRI0_9ACTN</name>
<dbReference type="Pfam" id="PF14433">
    <property type="entry name" value="SUKH-3"/>
    <property type="match status" value="1"/>
</dbReference>
<evidence type="ECO:0000313" key="1">
    <source>
        <dbReference type="EMBL" id="MDA1361677.1"/>
    </source>
</evidence>
<dbReference type="InterPro" id="IPR025850">
    <property type="entry name" value="SUKH-3"/>
</dbReference>
<comment type="caution">
    <text evidence="1">The sequence shown here is derived from an EMBL/GenBank/DDBJ whole genome shotgun (WGS) entry which is preliminary data.</text>
</comment>
<dbReference type="EMBL" id="JAPZVP010000016">
    <property type="protein sequence ID" value="MDA1361677.1"/>
    <property type="molecule type" value="Genomic_DNA"/>
</dbReference>
<evidence type="ECO:0000313" key="2">
    <source>
        <dbReference type="Proteomes" id="UP001146067"/>
    </source>
</evidence>
<dbReference type="Proteomes" id="UP001146067">
    <property type="component" value="Unassembled WGS sequence"/>
</dbReference>
<protein>
    <submittedName>
        <fullName evidence="1">SUKH-3 domain-containing protein</fullName>
    </submittedName>
</protein>
<organism evidence="1 2">
    <name type="scientific">Glycomyces luteolus</name>
    <dbReference type="NCBI Taxonomy" id="2670330"/>
    <lineage>
        <taxon>Bacteria</taxon>
        <taxon>Bacillati</taxon>
        <taxon>Actinomycetota</taxon>
        <taxon>Actinomycetes</taxon>
        <taxon>Glycomycetales</taxon>
        <taxon>Glycomycetaceae</taxon>
        <taxon>Glycomyces</taxon>
    </lineage>
</organism>
<accession>A0A9X3SRI0</accession>
<sequence length="197" mass="21965">MNFEPLWANEYVRAALQMSGWTPDWQVDPTAAIDRLVAEGFTLNPFAVDILRSFHNIRIDRLEPEVPGAKFGRSRLAFRPEADAIDFVELVVSIEEDLGSTLFPIADADDPYENRYLPGGSPKAAAAIAKRWEFPVEGTYEEQLAFMREAADTLPPHMRDAAMAQINGLPTAEDFAALAAMANTARQMWQRTYPSSS</sequence>
<dbReference type="AlphaFoldDB" id="A0A9X3SRI0"/>
<reference evidence="1" key="1">
    <citation type="submission" date="2022-12" db="EMBL/GenBank/DDBJ databases">
        <title>Gycomyces niveus sp.nov.,a novel actinomycete isolated from soil in Shouguan.</title>
        <authorList>
            <person name="Yang X."/>
        </authorList>
    </citation>
    <scope>NUCLEOTIDE SEQUENCE</scope>
    <source>
        <strain evidence="1">NEAU-A15</strain>
    </source>
</reference>
<gene>
    <name evidence="1" type="ORF">O1R50_18765</name>
</gene>
<keyword evidence="2" id="KW-1185">Reference proteome</keyword>